<keyword evidence="3" id="KW-0175">Coiled coil</keyword>
<dbReference type="Pfam" id="PF01436">
    <property type="entry name" value="NHL"/>
    <property type="match status" value="2"/>
</dbReference>
<proteinExistence type="predicted"/>
<dbReference type="InterPro" id="IPR011042">
    <property type="entry name" value="6-blade_b-propeller_TolB-like"/>
</dbReference>
<evidence type="ECO:0008006" key="5">
    <source>
        <dbReference type="Google" id="ProtNLM"/>
    </source>
</evidence>
<dbReference type="EMBL" id="GIBP01008122">
    <property type="protein sequence ID" value="NDV37091.1"/>
    <property type="molecule type" value="Transcribed_RNA"/>
</dbReference>
<keyword evidence="1" id="KW-0677">Repeat</keyword>
<dbReference type="PANTHER" id="PTHR13833">
    <property type="match status" value="1"/>
</dbReference>
<evidence type="ECO:0000256" key="3">
    <source>
        <dbReference type="SAM" id="Coils"/>
    </source>
</evidence>
<accession>A0A6B2LJV2</accession>
<dbReference type="PANTHER" id="PTHR13833:SF71">
    <property type="entry name" value="NHL DOMAIN-CONTAINING PROTEIN"/>
    <property type="match status" value="1"/>
</dbReference>
<evidence type="ECO:0000256" key="1">
    <source>
        <dbReference type="ARBA" id="ARBA00022737"/>
    </source>
</evidence>
<feature type="repeat" description="NHL" evidence="2">
    <location>
        <begin position="1"/>
        <end position="32"/>
    </location>
</feature>
<dbReference type="PROSITE" id="PS51125">
    <property type="entry name" value="NHL"/>
    <property type="match status" value="1"/>
</dbReference>
<protein>
    <recommendedName>
        <fullName evidence="5">SMP-30/Gluconolactonase/LRE-like region domain-containing protein</fullName>
    </recommendedName>
</protein>
<name>A0A6B2LJV2_9EUKA</name>
<reference evidence="4" key="1">
    <citation type="journal article" date="2020" name="J. Eukaryot. Microbiol.">
        <title>De novo Sequencing, Assembly and Annotation of the Transcriptome for the Free-Living Testate Amoeba Arcella intermedia.</title>
        <authorList>
            <person name="Ribeiro G.M."/>
            <person name="Porfirio-Sousa A.L."/>
            <person name="Maurer-Alcala X.X."/>
            <person name="Katz L.A."/>
            <person name="Lahr D.J.G."/>
        </authorList>
    </citation>
    <scope>NUCLEOTIDE SEQUENCE</scope>
</reference>
<evidence type="ECO:0000313" key="4">
    <source>
        <dbReference type="EMBL" id="NDV37091.1"/>
    </source>
</evidence>
<sequence length="186" mass="21366">MFNQPRGICVDFEGNVIVCDTDNHKIRKIGRNGIVSTIAGTTKGYCDGNVKDVKFDHPWGMCIDDDGNIYIADGSNLIRKMILSDNGKIAHQHSKAFESRNLKKEMRELKQQFSDLQKEMNQQLDSKLGKHLEKKIDQQENSQKFMNLEKIEEINFLKTSIMKLNDNGSKFEKQMNQILKLNDNVS</sequence>
<dbReference type="InterPro" id="IPR001258">
    <property type="entry name" value="NHL_repeat"/>
</dbReference>
<dbReference type="AlphaFoldDB" id="A0A6B2LJV2"/>
<dbReference type="SUPFAM" id="SSF101898">
    <property type="entry name" value="NHL repeat"/>
    <property type="match status" value="1"/>
</dbReference>
<organism evidence="4">
    <name type="scientific">Arcella intermedia</name>
    <dbReference type="NCBI Taxonomy" id="1963864"/>
    <lineage>
        <taxon>Eukaryota</taxon>
        <taxon>Amoebozoa</taxon>
        <taxon>Tubulinea</taxon>
        <taxon>Elardia</taxon>
        <taxon>Arcellinida</taxon>
        <taxon>Sphaerothecina</taxon>
        <taxon>Arcellidae</taxon>
        <taxon>Arcella</taxon>
    </lineage>
</organism>
<dbReference type="Gene3D" id="2.120.10.30">
    <property type="entry name" value="TolB, C-terminal domain"/>
    <property type="match status" value="1"/>
</dbReference>
<feature type="coiled-coil region" evidence="3">
    <location>
        <begin position="99"/>
        <end position="126"/>
    </location>
</feature>
<evidence type="ECO:0000256" key="2">
    <source>
        <dbReference type="PROSITE-ProRule" id="PRU00504"/>
    </source>
</evidence>